<evidence type="ECO:0000313" key="1">
    <source>
        <dbReference type="EMBL" id="CAB9531098.1"/>
    </source>
</evidence>
<gene>
    <name evidence="1" type="ORF">SEMRO_3235_G345730.1</name>
</gene>
<dbReference type="AlphaFoldDB" id="A0A9N8HXP4"/>
<accession>A0A9N8HXP4</accession>
<protein>
    <submittedName>
        <fullName evidence="1">Ankyrin repeat protein</fullName>
    </submittedName>
</protein>
<dbReference type="SUPFAM" id="SSF140860">
    <property type="entry name" value="Pseudo ankyrin repeat-like"/>
    <property type="match status" value="1"/>
</dbReference>
<comment type="caution">
    <text evidence="1">The sequence shown here is derived from an EMBL/GenBank/DDBJ whole genome shotgun (WGS) entry which is preliminary data.</text>
</comment>
<keyword evidence="2" id="KW-1185">Reference proteome</keyword>
<name>A0A9N8HXP4_9STRA</name>
<proteinExistence type="predicted"/>
<reference evidence="1" key="1">
    <citation type="submission" date="2020-06" db="EMBL/GenBank/DDBJ databases">
        <authorList>
            <consortium name="Plant Systems Biology data submission"/>
        </authorList>
    </citation>
    <scope>NUCLEOTIDE SEQUENCE</scope>
    <source>
        <strain evidence="1">D6</strain>
    </source>
</reference>
<dbReference type="Proteomes" id="UP001153069">
    <property type="component" value="Unassembled WGS sequence"/>
</dbReference>
<organism evidence="1 2">
    <name type="scientific">Seminavis robusta</name>
    <dbReference type="NCBI Taxonomy" id="568900"/>
    <lineage>
        <taxon>Eukaryota</taxon>
        <taxon>Sar</taxon>
        <taxon>Stramenopiles</taxon>
        <taxon>Ochrophyta</taxon>
        <taxon>Bacillariophyta</taxon>
        <taxon>Bacillariophyceae</taxon>
        <taxon>Bacillariophycidae</taxon>
        <taxon>Naviculales</taxon>
        <taxon>Naviculaceae</taxon>
        <taxon>Seminavis</taxon>
    </lineage>
</organism>
<dbReference type="EMBL" id="CAICTM010003233">
    <property type="protein sequence ID" value="CAB9531098.1"/>
    <property type="molecule type" value="Genomic_DNA"/>
</dbReference>
<evidence type="ECO:0000313" key="2">
    <source>
        <dbReference type="Proteomes" id="UP001153069"/>
    </source>
</evidence>
<sequence length="246" mass="28362">MNLLDQKDVFLDNIRPFVGMGHYATVAGVNKEMKDLYEKFCNSVGDPPKVLLSANEKRPATSKDTFLSVGFCNVSCAEYWHNDDNTCKAPKNMFVCRHIAKVGVHVLPSSNGPERRDTCGMNKRVLVLLRLQSFEVLKSGPCKCCPWDRRTCCAAAKHGHFDILKWGHENGCKWDIQTCSCAARNGHLRFEKGLVAKWNARWRSKDMHCCSKTWSFQCAEMGEKQWLSMECWDLLWCCTRWTFWKY</sequence>